<evidence type="ECO:0000256" key="1">
    <source>
        <dbReference type="ARBA" id="ARBA00004613"/>
    </source>
</evidence>
<dbReference type="PANTHER" id="PTHR10278:SF0">
    <property type="entry name" value="CORTICOTROPIN-RELEASING FACTOR-BINDING PROTEIN"/>
    <property type="match status" value="1"/>
</dbReference>
<dbReference type="EMBL" id="OB662294">
    <property type="protein sequence ID" value="CAD7229806.1"/>
    <property type="molecule type" value="Genomic_DNA"/>
</dbReference>
<dbReference type="InterPro" id="IPR056178">
    <property type="entry name" value="CRF-BP_C"/>
</dbReference>
<name>A0A7R8WG81_9CRUS</name>
<feature type="domain" description="Corticotropin-releasing factor binding protein C-terminal" evidence="7">
    <location>
        <begin position="188"/>
        <end position="262"/>
    </location>
</feature>
<dbReference type="GO" id="GO:0051460">
    <property type="term" value="P:negative regulation of corticotropin secretion"/>
    <property type="evidence" value="ECO:0007669"/>
    <property type="project" value="TreeGrafter"/>
</dbReference>
<accession>A0A7R8WG81</accession>
<dbReference type="GO" id="GO:0009755">
    <property type="term" value="P:hormone-mediated signaling pathway"/>
    <property type="evidence" value="ECO:0007669"/>
    <property type="project" value="TreeGrafter"/>
</dbReference>
<evidence type="ECO:0000259" key="6">
    <source>
        <dbReference type="Pfam" id="PF05428"/>
    </source>
</evidence>
<reference evidence="8" key="1">
    <citation type="submission" date="2020-11" db="EMBL/GenBank/DDBJ databases">
        <authorList>
            <person name="Tran Van P."/>
        </authorList>
    </citation>
    <scope>NUCLEOTIDE SEQUENCE</scope>
</reference>
<evidence type="ECO:0000256" key="4">
    <source>
        <dbReference type="ARBA" id="ARBA00023157"/>
    </source>
</evidence>
<evidence type="ECO:0000256" key="5">
    <source>
        <dbReference type="ARBA" id="ARBA00023180"/>
    </source>
</evidence>
<evidence type="ECO:0000256" key="3">
    <source>
        <dbReference type="ARBA" id="ARBA00022729"/>
    </source>
</evidence>
<dbReference type="Pfam" id="PF23541">
    <property type="entry name" value="CRF-BP_C"/>
    <property type="match status" value="1"/>
</dbReference>
<sequence>MDPGSNHCVQADESKRRKHDTPHIITAFGSLCRWVGKQDTLQVITAFGSLCHWVGKQDTLQIIDGWEWAGEFFPSFDDHPLPMRMRFDELCEGTRQMIMHQNAAQVSYKLSGAQGELFLVRIRHRKNPQPCSALLVSDEAEFKLESTPGRPSNCTVVAMFPIAFLVEEIDFDKVSSIHHYPDSSEASALKTNAYRILRSQKQCNDPRDGLQILGGNGLASTHMKVFQTICDNSEAGLVSSVICGTSAVRFSSSGKRSSSVRFIIGFASGAESSLKNAHDQMTSPSSVSVVRFKNVLIRPTDQPVRRAYVFASFNENVGRPLVK</sequence>
<keyword evidence="2" id="KW-0964">Secreted</keyword>
<keyword evidence="5" id="KW-0325">Glycoprotein</keyword>
<protein>
    <submittedName>
        <fullName evidence="8">Uncharacterized protein</fullName>
    </submittedName>
</protein>
<evidence type="ECO:0000313" key="8">
    <source>
        <dbReference type="EMBL" id="CAD7229806.1"/>
    </source>
</evidence>
<dbReference type="Pfam" id="PF05428">
    <property type="entry name" value="CRF-BP_N"/>
    <property type="match status" value="1"/>
</dbReference>
<dbReference type="AlphaFoldDB" id="A0A7R8WG81"/>
<proteinExistence type="predicted"/>
<feature type="domain" description="Corticotropin-releasing factor binding protein N-terminal" evidence="6">
    <location>
        <begin position="57"/>
        <end position="124"/>
    </location>
</feature>
<keyword evidence="3" id="KW-0732">Signal</keyword>
<organism evidence="8">
    <name type="scientific">Cyprideis torosa</name>
    <dbReference type="NCBI Taxonomy" id="163714"/>
    <lineage>
        <taxon>Eukaryota</taxon>
        <taxon>Metazoa</taxon>
        <taxon>Ecdysozoa</taxon>
        <taxon>Arthropoda</taxon>
        <taxon>Crustacea</taxon>
        <taxon>Oligostraca</taxon>
        <taxon>Ostracoda</taxon>
        <taxon>Podocopa</taxon>
        <taxon>Podocopida</taxon>
        <taxon>Cytherocopina</taxon>
        <taxon>Cytheroidea</taxon>
        <taxon>Cytherideidae</taxon>
        <taxon>Cyprideis</taxon>
    </lineage>
</organism>
<gene>
    <name evidence="8" type="ORF">CTOB1V02_LOCUS7672</name>
</gene>
<dbReference type="PANTHER" id="PTHR10278">
    <property type="entry name" value="CORTICOTROPIN-RELEASING FACTOR-BINDING PROTEIN"/>
    <property type="match status" value="1"/>
</dbReference>
<evidence type="ECO:0000256" key="2">
    <source>
        <dbReference type="ARBA" id="ARBA00022525"/>
    </source>
</evidence>
<dbReference type="InterPro" id="IPR008435">
    <property type="entry name" value="CRF-bd"/>
</dbReference>
<comment type="subcellular location">
    <subcellularLocation>
        <location evidence="1">Secreted</location>
    </subcellularLocation>
</comment>
<dbReference type="GO" id="GO:0051424">
    <property type="term" value="F:corticotropin-releasing hormone binding"/>
    <property type="evidence" value="ECO:0007669"/>
    <property type="project" value="InterPro"/>
</dbReference>
<dbReference type="OrthoDB" id="10056927at2759"/>
<dbReference type="InterPro" id="IPR056177">
    <property type="entry name" value="CRF-BP_N"/>
</dbReference>
<evidence type="ECO:0000259" key="7">
    <source>
        <dbReference type="Pfam" id="PF23541"/>
    </source>
</evidence>
<dbReference type="GO" id="GO:0005615">
    <property type="term" value="C:extracellular space"/>
    <property type="evidence" value="ECO:0007669"/>
    <property type="project" value="TreeGrafter"/>
</dbReference>
<keyword evidence="4" id="KW-1015">Disulfide bond</keyword>